<gene>
    <name evidence="7" type="ORF">CBE74_04660</name>
</gene>
<accession>A0A7U5HLC7</accession>
<organism evidence="7 8">
    <name type="scientific">Corynebacterium silvaticum</name>
    <dbReference type="NCBI Taxonomy" id="2320431"/>
    <lineage>
        <taxon>Bacteria</taxon>
        <taxon>Bacillati</taxon>
        <taxon>Actinomycetota</taxon>
        <taxon>Actinomycetes</taxon>
        <taxon>Mycobacteriales</taxon>
        <taxon>Corynebacteriaceae</taxon>
        <taxon>Corynebacterium</taxon>
    </lineage>
</organism>
<sequence>MNLIKDVNPVSRVLGLALFTTPLLISVDIVSAAIAVMFTVVCAPCVGVSWRVLARRGLSIFIATPIAGLSMALYGRPEGHEYASFLFAHVTDNSLSLAAAIMVRVLAVGLPVIVLLTAIDPTELGDGLAQVLKLPSRFVIGAVASTRLISLFRRDWQSLRRVRRARGLDDKGRMKTAFSVTFGLLVLALRRGAKLATAMEARGFGRYPDRTWARTSTFGRRDALLVAACGAMSTVAIAVSVYTGSFRFLGA</sequence>
<dbReference type="PANTHER" id="PTHR34857">
    <property type="entry name" value="SLL0384 PROTEIN"/>
    <property type="match status" value="1"/>
</dbReference>
<dbReference type="RefSeq" id="WP_087453734.1">
    <property type="nucleotide sequence ID" value="NZ_CP021417.2"/>
</dbReference>
<dbReference type="KEGG" id="csil:CBE74_04660"/>
<evidence type="ECO:0000256" key="3">
    <source>
        <dbReference type="ARBA" id="ARBA00022692"/>
    </source>
</evidence>
<feature type="transmembrane region" description="Helical" evidence="6">
    <location>
        <begin position="58"/>
        <end position="75"/>
    </location>
</feature>
<dbReference type="Proteomes" id="UP000195652">
    <property type="component" value="Chromosome"/>
</dbReference>
<dbReference type="PANTHER" id="PTHR34857:SF2">
    <property type="entry name" value="SLL0384 PROTEIN"/>
    <property type="match status" value="1"/>
</dbReference>
<dbReference type="GO" id="GO:0005886">
    <property type="term" value="C:plasma membrane"/>
    <property type="evidence" value="ECO:0007669"/>
    <property type="project" value="UniProtKB-ARBA"/>
</dbReference>
<keyword evidence="2" id="KW-1003">Cell membrane</keyword>
<keyword evidence="5 6" id="KW-0472">Membrane</keyword>
<name>A0A7U5HLC7_9CORY</name>
<proteinExistence type="predicted"/>
<dbReference type="EMBL" id="CP021417">
    <property type="protein sequence ID" value="ARU45903.1"/>
    <property type="molecule type" value="Genomic_DNA"/>
</dbReference>
<evidence type="ECO:0000256" key="6">
    <source>
        <dbReference type="SAM" id="Phobius"/>
    </source>
</evidence>
<reference evidence="7 8" key="2">
    <citation type="journal article" date="2020" name="Antonie Van Leeuwenhoek">
        <title>Phylogenomic characterisation of a novel corynebacterial species pathogenic to animals.</title>
        <authorList>
            <person name="Moller J."/>
            <person name="Musella L."/>
            <person name="Melnikov V."/>
            <person name="Geissdorfer W."/>
            <person name="Burkovski A."/>
            <person name="Sangal V."/>
        </authorList>
    </citation>
    <scope>NUCLEOTIDE SEQUENCE [LARGE SCALE GENOMIC DNA]</scope>
    <source>
        <strain evidence="7 8">PO100/5</strain>
    </source>
</reference>
<reference evidence="7 8" key="3">
    <citation type="journal article" date="2020" name="Int. J. Syst. Evol. Microbiol.">
        <title>Corynebacterium silvaticum sp. nov., a unique group of NTTB corynebacteria in wild boar and roe deer.</title>
        <authorList>
            <person name="Dangel A."/>
            <person name="Berger A."/>
            <person name="Rau J."/>
            <person name="Eisenberg T."/>
            <person name="Kampfer P."/>
            <person name="Margos G."/>
            <person name="Contzen M."/>
            <person name="Busse H.J."/>
            <person name="Konrad R."/>
            <person name="Peters M."/>
            <person name="Sting R."/>
            <person name="Sing A."/>
        </authorList>
    </citation>
    <scope>NUCLEOTIDE SEQUENCE [LARGE SCALE GENOMIC DNA]</scope>
    <source>
        <strain evidence="7 8">PO100/5</strain>
    </source>
</reference>
<keyword evidence="3 6" id="KW-0812">Transmembrane</keyword>
<dbReference type="AlphaFoldDB" id="A0A7U5HLC7"/>
<protein>
    <submittedName>
        <fullName evidence="7">Energy-coupling factor transporter transmembrane component T</fullName>
    </submittedName>
</protein>
<keyword evidence="8" id="KW-1185">Reference proteome</keyword>
<feature type="transmembrane region" description="Helical" evidence="6">
    <location>
        <begin position="95"/>
        <end position="119"/>
    </location>
</feature>
<evidence type="ECO:0000313" key="8">
    <source>
        <dbReference type="Proteomes" id="UP000195652"/>
    </source>
</evidence>
<dbReference type="CDD" id="cd16914">
    <property type="entry name" value="EcfT"/>
    <property type="match status" value="1"/>
</dbReference>
<dbReference type="Pfam" id="PF02361">
    <property type="entry name" value="CbiQ"/>
    <property type="match status" value="1"/>
</dbReference>
<evidence type="ECO:0000256" key="4">
    <source>
        <dbReference type="ARBA" id="ARBA00022989"/>
    </source>
</evidence>
<evidence type="ECO:0000256" key="5">
    <source>
        <dbReference type="ARBA" id="ARBA00023136"/>
    </source>
</evidence>
<dbReference type="GeneID" id="75007551"/>
<dbReference type="InterPro" id="IPR051611">
    <property type="entry name" value="ECF_transporter_component"/>
</dbReference>
<feature type="transmembrane region" description="Helical" evidence="6">
    <location>
        <begin position="23"/>
        <end position="46"/>
    </location>
</feature>
<keyword evidence="4 6" id="KW-1133">Transmembrane helix</keyword>
<dbReference type="InterPro" id="IPR003339">
    <property type="entry name" value="ABC/ECF_trnsptr_transmembrane"/>
</dbReference>
<comment type="subcellular location">
    <subcellularLocation>
        <location evidence="1">Membrane</location>
        <topology evidence="1">Multi-pass membrane protein</topology>
    </subcellularLocation>
</comment>
<reference evidence="7 8" key="4">
    <citation type="journal article" date="2020" name="PLoS ONE">
        <title>Taxonomic classification of strain PO100/5 shows a broader geographic distribution and genetic markers of the recently described Corynebacterium silvaticum.</title>
        <authorList>
            <person name="Viana M.V.C."/>
            <person name="Profeta R."/>
            <person name="da Silva A.L."/>
            <person name="Hurtado R."/>
            <person name="Cerqueira J.C."/>
            <person name="Ribeiro B.F.S."/>
            <person name="Almeida M.O."/>
            <person name="Morais-Rodrigues F."/>
            <person name="Soares S.C."/>
            <person name="Oliveira M."/>
            <person name="Tavares L."/>
            <person name="Figueiredo H."/>
            <person name="Wattam A.R."/>
            <person name="Barh D."/>
            <person name="Ghosh P."/>
            <person name="Silva A."/>
            <person name="Azevedo V."/>
        </authorList>
    </citation>
    <scope>NUCLEOTIDE SEQUENCE [LARGE SCALE GENOMIC DNA]</scope>
    <source>
        <strain evidence="7 8">PO100/5</strain>
    </source>
</reference>
<evidence type="ECO:0000313" key="7">
    <source>
        <dbReference type="EMBL" id="ARU45903.1"/>
    </source>
</evidence>
<feature type="transmembrane region" description="Helical" evidence="6">
    <location>
        <begin position="223"/>
        <end position="242"/>
    </location>
</feature>
<evidence type="ECO:0000256" key="1">
    <source>
        <dbReference type="ARBA" id="ARBA00004141"/>
    </source>
</evidence>
<evidence type="ECO:0000256" key="2">
    <source>
        <dbReference type="ARBA" id="ARBA00022475"/>
    </source>
</evidence>
<reference evidence="7 8" key="1">
    <citation type="journal article" date="2014" name="BMC Vet. Res.">
        <title>First report of Corynebacterium pseudotuberculosis from caseous lymphadenitis lesions in Black Alentejano pig (Sus scrofa domesticus).</title>
        <authorList>
            <person name="Oliveira M."/>
            <person name="Barroco C."/>
            <person name="Mottola C."/>
            <person name="Santos R."/>
            <person name="Lemsaddek A."/>
            <person name="Tavares L."/>
            <person name="Semedo-Lemsaddek T."/>
        </authorList>
    </citation>
    <scope>NUCLEOTIDE SEQUENCE [LARGE SCALE GENOMIC DNA]</scope>
    <source>
        <strain evidence="7 8">PO100/5</strain>
    </source>
</reference>